<reference evidence="3 4" key="1">
    <citation type="journal article" date="2019" name="Sci. Rep.">
        <title>Nanopore sequencing improves the draft genome of the human pathogenic amoeba Naegleria fowleri.</title>
        <authorList>
            <person name="Liechti N."/>
            <person name="Schurch N."/>
            <person name="Bruggmann R."/>
            <person name="Wittwer M."/>
        </authorList>
    </citation>
    <scope>NUCLEOTIDE SEQUENCE [LARGE SCALE GENOMIC DNA]</scope>
    <source>
        <strain evidence="3 4">ATCC 30894</strain>
    </source>
</reference>
<dbReference type="AlphaFoldDB" id="A0A6A5CHX0"/>
<dbReference type="VEuPathDB" id="AmoebaDB:NfTy_031880"/>
<proteinExistence type="predicted"/>
<evidence type="ECO:0000259" key="2">
    <source>
        <dbReference type="Pfam" id="PF13475"/>
    </source>
</evidence>
<comment type="caution">
    <text evidence="3">The sequence shown here is derived from an EMBL/GenBank/DDBJ whole genome shotgun (WGS) entry which is preliminary data.</text>
</comment>
<dbReference type="EMBL" id="VFQX01000002">
    <property type="protein sequence ID" value="KAF0984889.1"/>
    <property type="molecule type" value="Genomic_DNA"/>
</dbReference>
<dbReference type="Proteomes" id="UP000444721">
    <property type="component" value="Unassembled WGS sequence"/>
</dbReference>
<feature type="coiled-coil region" evidence="1">
    <location>
        <begin position="2"/>
        <end position="29"/>
    </location>
</feature>
<evidence type="ECO:0000256" key="1">
    <source>
        <dbReference type="SAM" id="Coils"/>
    </source>
</evidence>
<accession>A0A6A5CHX0</accession>
<feature type="domain" description="DUF4116" evidence="2">
    <location>
        <begin position="98"/>
        <end position="139"/>
    </location>
</feature>
<dbReference type="VEuPathDB" id="AmoebaDB:NF0108550"/>
<dbReference type="RefSeq" id="XP_044569602.1">
    <property type="nucleotide sequence ID" value="XM_044711672.1"/>
</dbReference>
<dbReference type="InterPro" id="IPR025197">
    <property type="entry name" value="DUF4116"/>
</dbReference>
<keyword evidence="1" id="KW-0175">Coiled coil</keyword>
<sequence length="215" mass="24639">MLLSKQSLFQELKNRMETTRQELSQYLHEKLMLLQLGKYHPYLLMKASKELITTDREVALQMVSCNGLLLELVEDSENPLEMDTKIARAAVKQNGCFREYILEACKNNGDALMYFTRDELLNIDDEIIEHAVNSSPYIVEDLEGINFNISPETLSRAVKFNGDYISSLNEFATKAHVLEAVRSRPEVYPYFDHSEDLDIIIEAAKEDVAILCPNN</sequence>
<dbReference type="GeneID" id="68108006"/>
<dbReference type="VEuPathDB" id="AmoebaDB:FDP41_000788"/>
<evidence type="ECO:0000313" key="4">
    <source>
        <dbReference type="Proteomes" id="UP000444721"/>
    </source>
</evidence>
<dbReference type="Pfam" id="PF13475">
    <property type="entry name" value="DUF4116"/>
    <property type="match status" value="1"/>
</dbReference>
<organism evidence="3 4">
    <name type="scientific">Naegleria fowleri</name>
    <name type="common">Brain eating amoeba</name>
    <dbReference type="NCBI Taxonomy" id="5763"/>
    <lineage>
        <taxon>Eukaryota</taxon>
        <taxon>Discoba</taxon>
        <taxon>Heterolobosea</taxon>
        <taxon>Tetramitia</taxon>
        <taxon>Eutetramitia</taxon>
        <taxon>Vahlkampfiidae</taxon>
        <taxon>Naegleria</taxon>
    </lineage>
</organism>
<evidence type="ECO:0000313" key="3">
    <source>
        <dbReference type="EMBL" id="KAF0984889.1"/>
    </source>
</evidence>
<name>A0A6A5CHX0_NAEFO</name>
<dbReference type="VEuPathDB" id="AmoebaDB:NF0108560"/>
<keyword evidence="4" id="KW-1185">Reference proteome</keyword>
<protein>
    <recommendedName>
        <fullName evidence="2">DUF4116 domain-containing protein</fullName>
    </recommendedName>
</protein>
<gene>
    <name evidence="3" type="ORF">FDP41_000788</name>
</gene>